<evidence type="ECO:0000313" key="2">
    <source>
        <dbReference type="EMBL" id="RZS72526.1"/>
    </source>
</evidence>
<accession>A0A4Q7MUF0</accession>
<dbReference type="Proteomes" id="UP000293874">
    <property type="component" value="Unassembled WGS sequence"/>
</dbReference>
<dbReference type="InterPro" id="IPR014710">
    <property type="entry name" value="RmlC-like_jellyroll"/>
</dbReference>
<dbReference type="EMBL" id="SGXA01000002">
    <property type="protein sequence ID" value="RZS72526.1"/>
    <property type="molecule type" value="Genomic_DNA"/>
</dbReference>
<protein>
    <submittedName>
        <fullName evidence="2">CRP-like cAMP-binding protein</fullName>
    </submittedName>
</protein>
<dbReference type="CDD" id="cd00038">
    <property type="entry name" value="CAP_ED"/>
    <property type="match status" value="1"/>
</dbReference>
<dbReference type="InterPro" id="IPR000595">
    <property type="entry name" value="cNMP-bd_dom"/>
</dbReference>
<gene>
    <name evidence="2" type="ORF">EV199_4447</name>
</gene>
<dbReference type="Pfam" id="PF00027">
    <property type="entry name" value="cNMP_binding"/>
    <property type="match status" value="1"/>
</dbReference>
<feature type="domain" description="Cyclic nucleotide-binding" evidence="1">
    <location>
        <begin position="39"/>
        <end position="127"/>
    </location>
</feature>
<dbReference type="Gene3D" id="2.60.120.10">
    <property type="entry name" value="Jelly Rolls"/>
    <property type="match status" value="1"/>
</dbReference>
<organism evidence="2 3">
    <name type="scientific">Pseudobacter ginsenosidimutans</name>
    <dbReference type="NCBI Taxonomy" id="661488"/>
    <lineage>
        <taxon>Bacteria</taxon>
        <taxon>Pseudomonadati</taxon>
        <taxon>Bacteroidota</taxon>
        <taxon>Chitinophagia</taxon>
        <taxon>Chitinophagales</taxon>
        <taxon>Chitinophagaceae</taxon>
        <taxon>Pseudobacter</taxon>
    </lineage>
</organism>
<proteinExistence type="predicted"/>
<evidence type="ECO:0000313" key="3">
    <source>
        <dbReference type="Proteomes" id="UP000293874"/>
    </source>
</evidence>
<evidence type="ECO:0000259" key="1">
    <source>
        <dbReference type="Pfam" id="PF00027"/>
    </source>
</evidence>
<dbReference type="SUPFAM" id="SSF51206">
    <property type="entry name" value="cAMP-binding domain-like"/>
    <property type="match status" value="1"/>
</dbReference>
<name>A0A4Q7MUF0_9BACT</name>
<comment type="caution">
    <text evidence="2">The sequence shown here is derived from an EMBL/GenBank/DDBJ whole genome shotgun (WGS) entry which is preliminary data.</text>
</comment>
<dbReference type="AlphaFoldDB" id="A0A4Q7MUF0"/>
<reference evidence="2 3" key="1">
    <citation type="submission" date="2019-02" db="EMBL/GenBank/DDBJ databases">
        <title>Genomic Encyclopedia of Type Strains, Phase IV (KMG-IV): sequencing the most valuable type-strain genomes for metagenomic binning, comparative biology and taxonomic classification.</title>
        <authorList>
            <person name="Goeker M."/>
        </authorList>
    </citation>
    <scope>NUCLEOTIDE SEQUENCE [LARGE SCALE GENOMIC DNA]</scope>
    <source>
        <strain evidence="2 3">DSM 18116</strain>
    </source>
</reference>
<dbReference type="InterPro" id="IPR018490">
    <property type="entry name" value="cNMP-bd_dom_sf"/>
</dbReference>
<keyword evidence="3" id="KW-1185">Reference proteome</keyword>
<sequence length="201" mass="23350">MFIFVELENSIDILKQHVFAMQALPDHVWEPFSRIWQTVEFKRKTVLTVAGETERHLYFVLDGVQRAFHMDDHHPDATIVFTYPYSFAGVADSFLTQMSSRFFFETLTSSKMLRTSHQQVRQLADKHPELMAWVLKATAFALSGVLERQVELLKFSAEEKFRILLKRSPHVLQIIPHKYLASYLGIDASTFSKLLSTVRIE</sequence>